<protein>
    <submittedName>
        <fullName evidence="2">Uncharacterized protein</fullName>
    </submittedName>
</protein>
<feature type="compositionally biased region" description="Basic and acidic residues" evidence="1">
    <location>
        <begin position="131"/>
        <end position="145"/>
    </location>
</feature>
<comment type="caution">
    <text evidence="2">The sequence shown here is derived from an EMBL/GenBank/DDBJ whole genome shotgun (WGS) entry which is preliminary data.</text>
</comment>
<accession>A0AAD9RE39</accession>
<dbReference type="Proteomes" id="UP001258017">
    <property type="component" value="Unassembled WGS sequence"/>
</dbReference>
<organism evidence="2 3">
    <name type="scientific">Odynerus spinipes</name>
    <dbReference type="NCBI Taxonomy" id="1348599"/>
    <lineage>
        <taxon>Eukaryota</taxon>
        <taxon>Metazoa</taxon>
        <taxon>Ecdysozoa</taxon>
        <taxon>Arthropoda</taxon>
        <taxon>Hexapoda</taxon>
        <taxon>Insecta</taxon>
        <taxon>Pterygota</taxon>
        <taxon>Neoptera</taxon>
        <taxon>Endopterygota</taxon>
        <taxon>Hymenoptera</taxon>
        <taxon>Apocrita</taxon>
        <taxon>Aculeata</taxon>
        <taxon>Vespoidea</taxon>
        <taxon>Vespidae</taxon>
        <taxon>Eumeninae</taxon>
        <taxon>Odynerus</taxon>
    </lineage>
</organism>
<evidence type="ECO:0000313" key="3">
    <source>
        <dbReference type="Proteomes" id="UP001258017"/>
    </source>
</evidence>
<reference evidence="2" key="1">
    <citation type="submission" date="2021-08" db="EMBL/GenBank/DDBJ databases">
        <authorList>
            <person name="Misof B."/>
            <person name="Oliver O."/>
            <person name="Podsiadlowski L."/>
            <person name="Donath A."/>
            <person name="Peters R."/>
            <person name="Mayer C."/>
            <person name="Rust J."/>
            <person name="Gunkel S."/>
            <person name="Lesny P."/>
            <person name="Martin S."/>
            <person name="Oeyen J.P."/>
            <person name="Petersen M."/>
            <person name="Panagiotis P."/>
            <person name="Wilbrandt J."/>
            <person name="Tanja T."/>
        </authorList>
    </citation>
    <scope>NUCLEOTIDE SEQUENCE</scope>
    <source>
        <strain evidence="2">GBR_01_08_01A</strain>
        <tissue evidence="2">Thorax + abdomen</tissue>
    </source>
</reference>
<keyword evidence="3" id="KW-1185">Reference proteome</keyword>
<sequence length="189" mass="21545">MRLRNFIELKKIIEDELISTVRDERQALRDQGREAIGKIQQENRRTYNKKRMKANIYKRGDLVAIKRTQVAPGSKFSTKYLGPYQVSDVLCADRYAVVKVGEHEGPQATTVSADHLKRWLPGFDDSDTDDESHNNDVIDIEEHRSPMSLQNGRDVGIEKRSGVGNSTNRQRSPILTRSRAAAQRAVLRN</sequence>
<gene>
    <name evidence="2" type="ORF">KPH14_012838</name>
</gene>
<name>A0AAD9RE39_9HYME</name>
<evidence type="ECO:0000313" key="2">
    <source>
        <dbReference type="EMBL" id="KAK2577765.1"/>
    </source>
</evidence>
<proteinExistence type="predicted"/>
<dbReference type="EMBL" id="JAIFRP010001441">
    <property type="protein sequence ID" value="KAK2577765.1"/>
    <property type="molecule type" value="Genomic_DNA"/>
</dbReference>
<feature type="region of interest" description="Disordered" evidence="1">
    <location>
        <begin position="122"/>
        <end position="180"/>
    </location>
</feature>
<reference evidence="2" key="2">
    <citation type="journal article" date="2023" name="Commun. Biol.">
        <title>Intrasexual cuticular hydrocarbon dimorphism in a wasp sheds light on hydrocarbon biosynthesis genes in Hymenoptera.</title>
        <authorList>
            <person name="Moris V.C."/>
            <person name="Podsiadlowski L."/>
            <person name="Martin S."/>
            <person name="Oeyen J.P."/>
            <person name="Donath A."/>
            <person name="Petersen M."/>
            <person name="Wilbrandt J."/>
            <person name="Misof B."/>
            <person name="Liedtke D."/>
            <person name="Thamm M."/>
            <person name="Scheiner R."/>
            <person name="Schmitt T."/>
            <person name="Niehuis O."/>
        </authorList>
    </citation>
    <scope>NUCLEOTIDE SEQUENCE</scope>
    <source>
        <strain evidence="2">GBR_01_08_01A</strain>
    </source>
</reference>
<dbReference type="AlphaFoldDB" id="A0AAD9RE39"/>
<evidence type="ECO:0000256" key="1">
    <source>
        <dbReference type="SAM" id="MobiDB-lite"/>
    </source>
</evidence>
<feature type="compositionally biased region" description="Polar residues" evidence="1">
    <location>
        <begin position="163"/>
        <end position="175"/>
    </location>
</feature>